<protein>
    <submittedName>
        <fullName evidence="2">DUF1109 domain-containing protein</fullName>
    </submittedName>
</protein>
<name>A0ABT1ZYJ4_9BURK</name>
<gene>
    <name evidence="2" type="ORF">NX784_25580</name>
</gene>
<comment type="caution">
    <text evidence="2">The sequence shown here is derived from an EMBL/GenBank/DDBJ whole genome shotgun (WGS) entry which is preliminary data.</text>
</comment>
<feature type="transmembrane region" description="Helical" evidence="1">
    <location>
        <begin position="190"/>
        <end position="211"/>
    </location>
</feature>
<accession>A0ABT1ZYJ4</accession>
<keyword evidence="1" id="KW-0472">Membrane</keyword>
<dbReference type="Proteomes" id="UP001204151">
    <property type="component" value="Unassembled WGS sequence"/>
</dbReference>
<reference evidence="2 3" key="1">
    <citation type="submission" date="2022-08" db="EMBL/GenBank/DDBJ databases">
        <title>Reclassification of Massilia species as members of the genera Telluria, Duganella, Pseudoduganella, Mokoshia gen. nov. and Zemynaea gen. nov. using orthogonal and non-orthogonal genome-based approaches.</title>
        <authorList>
            <person name="Bowman J.P."/>
        </authorList>
    </citation>
    <scope>NUCLEOTIDE SEQUENCE [LARGE SCALE GENOMIC DNA]</scope>
    <source>
        <strain evidence="2 3">JCM 31316</strain>
    </source>
</reference>
<dbReference type="RefSeq" id="WP_258819504.1">
    <property type="nucleotide sequence ID" value="NZ_JANUGW010000027.1"/>
</dbReference>
<dbReference type="EMBL" id="JANUGW010000027">
    <property type="protein sequence ID" value="MCS0584965.1"/>
    <property type="molecule type" value="Genomic_DNA"/>
</dbReference>
<evidence type="ECO:0000256" key="1">
    <source>
        <dbReference type="SAM" id="Phobius"/>
    </source>
</evidence>
<proteinExistence type="predicted"/>
<dbReference type="InterPro" id="IPR009495">
    <property type="entry name" value="NrsF"/>
</dbReference>
<keyword evidence="1" id="KW-1133">Transmembrane helix</keyword>
<sequence length="213" mass="22827">MKTEDLIDMLARGPDVRVDAHRWRRFLVPALVGLAACVLLMQLLLGTRHDIGRALLLPAFWIKFCFALVLSVVGALAVRKVSAPGTKLGGLAPMVGLPFVVLWGLAAWVLWQAPPEARAELIWGQTWRVCTILIVVLAVPVFVAALVAMKRRAPTRLRTAGAAAGLASGATAAMVYCLHCPEMSPAFVGVWYVLGIAAMTLVGALIGPKVLSW</sequence>
<organism evidence="2 3">
    <name type="scientific">Massilia pinisoli</name>
    <dbReference type="NCBI Taxonomy" id="1772194"/>
    <lineage>
        <taxon>Bacteria</taxon>
        <taxon>Pseudomonadati</taxon>
        <taxon>Pseudomonadota</taxon>
        <taxon>Betaproteobacteria</taxon>
        <taxon>Burkholderiales</taxon>
        <taxon>Oxalobacteraceae</taxon>
        <taxon>Telluria group</taxon>
        <taxon>Massilia</taxon>
    </lineage>
</organism>
<evidence type="ECO:0000313" key="3">
    <source>
        <dbReference type="Proteomes" id="UP001204151"/>
    </source>
</evidence>
<feature type="transmembrane region" description="Helical" evidence="1">
    <location>
        <begin position="160"/>
        <end position="178"/>
    </location>
</feature>
<dbReference type="Pfam" id="PF06532">
    <property type="entry name" value="NrsF"/>
    <property type="match status" value="1"/>
</dbReference>
<keyword evidence="3" id="KW-1185">Reference proteome</keyword>
<feature type="transmembrane region" description="Helical" evidence="1">
    <location>
        <begin position="57"/>
        <end position="78"/>
    </location>
</feature>
<evidence type="ECO:0000313" key="2">
    <source>
        <dbReference type="EMBL" id="MCS0584965.1"/>
    </source>
</evidence>
<feature type="transmembrane region" description="Helical" evidence="1">
    <location>
        <begin position="90"/>
        <end position="111"/>
    </location>
</feature>
<feature type="transmembrane region" description="Helical" evidence="1">
    <location>
        <begin position="26"/>
        <end position="45"/>
    </location>
</feature>
<feature type="transmembrane region" description="Helical" evidence="1">
    <location>
        <begin position="126"/>
        <end position="148"/>
    </location>
</feature>
<keyword evidence="1" id="KW-0812">Transmembrane</keyword>